<keyword evidence="4" id="KW-1185">Reference proteome</keyword>
<evidence type="ECO:0000313" key="4">
    <source>
        <dbReference type="Proteomes" id="UP000289193"/>
    </source>
</evidence>
<accession>A0AAX2A4M7</accession>
<dbReference type="EMBL" id="CP031217">
    <property type="protein sequence ID" value="AXH11652.1"/>
    <property type="molecule type" value="Genomic_DNA"/>
</dbReference>
<reference evidence="2 4" key="1">
    <citation type="submission" date="2017-10" db="EMBL/GenBank/DDBJ databases">
        <title>Genomics of the genus Arcobacter.</title>
        <authorList>
            <person name="Perez-Cataluna A."/>
            <person name="Figueras M.J."/>
        </authorList>
    </citation>
    <scope>NUCLEOTIDE SEQUENCE [LARGE SCALE GENOMIC DNA]</scope>
    <source>
        <strain evidence="2 4">CECT 7835</strain>
    </source>
</reference>
<dbReference type="RefSeq" id="WP_114838521.1">
    <property type="nucleotide sequence ID" value="NZ_CP031217.1"/>
</dbReference>
<dbReference type="EMBL" id="PDKM01000010">
    <property type="protein sequence ID" value="RXK08865.1"/>
    <property type="molecule type" value="Genomic_DNA"/>
</dbReference>
<evidence type="ECO:0000313" key="3">
    <source>
        <dbReference type="Proteomes" id="UP000253850"/>
    </source>
</evidence>
<dbReference type="AlphaFoldDB" id="A0AAX2A4M7"/>
<sequence length="104" mass="11635">MSNLNRLNELELIKLAKTSNCQDTLTNLADNIFITVRRCVAKNENITTPIVNKLAIDSASNVSYWATRHNNYSAKRVVQSNDPCVVCSIDELQYHNTCSSCSLV</sequence>
<protein>
    <submittedName>
        <fullName evidence="2">Uncharacterized protein</fullName>
    </submittedName>
</protein>
<gene>
    <name evidence="1" type="ORF">ABIV_0639</name>
    <name evidence="2" type="ORF">CRV05_13115</name>
</gene>
<evidence type="ECO:0000313" key="1">
    <source>
        <dbReference type="EMBL" id="AXH11652.1"/>
    </source>
</evidence>
<organism evidence="2 4">
    <name type="scientific">Halarcobacter bivalviorum</name>
    <dbReference type="NCBI Taxonomy" id="663364"/>
    <lineage>
        <taxon>Bacteria</taxon>
        <taxon>Pseudomonadati</taxon>
        <taxon>Campylobacterota</taxon>
        <taxon>Epsilonproteobacteria</taxon>
        <taxon>Campylobacterales</taxon>
        <taxon>Arcobacteraceae</taxon>
        <taxon>Halarcobacter</taxon>
    </lineage>
</organism>
<evidence type="ECO:0000313" key="2">
    <source>
        <dbReference type="EMBL" id="RXK08865.1"/>
    </source>
</evidence>
<dbReference type="Proteomes" id="UP000289193">
    <property type="component" value="Unassembled WGS sequence"/>
</dbReference>
<name>A0AAX2A4M7_9BACT</name>
<reference evidence="1 3" key="2">
    <citation type="submission" date="2018-07" db="EMBL/GenBank/DDBJ databases">
        <title>Complete genome of the Arcobacter bivalviorum type strain LMG 26154.</title>
        <authorList>
            <person name="Miller W.G."/>
            <person name="Yee E."/>
            <person name="Bono J.L."/>
        </authorList>
    </citation>
    <scope>NUCLEOTIDE SEQUENCE [LARGE SCALE GENOMIC DNA]</scope>
    <source>
        <strain evidence="1 3">LMG 26154</strain>
    </source>
</reference>
<dbReference type="Proteomes" id="UP000253850">
    <property type="component" value="Chromosome"/>
</dbReference>
<proteinExistence type="predicted"/>
<dbReference type="KEGG" id="hbv:ABIV_0639"/>